<evidence type="ECO:0000256" key="9">
    <source>
        <dbReference type="SAM" id="Phobius"/>
    </source>
</evidence>
<comment type="similarity">
    <text evidence="2 8">Belongs to the prokaryotic riboflavin transporter (P-RFT) (TC 2.A.87) family.</text>
</comment>
<comment type="subcellular location">
    <subcellularLocation>
        <location evidence="1">Cell membrane</location>
        <topology evidence="1">Multi-pass membrane protein</topology>
    </subcellularLocation>
</comment>
<dbReference type="InterPro" id="IPR025720">
    <property type="entry name" value="RibU"/>
</dbReference>
<keyword evidence="11" id="KW-1185">Reference proteome</keyword>
<name>A0A1L8RHN2_9ENTE</name>
<dbReference type="Proteomes" id="UP000181884">
    <property type="component" value="Unassembled WGS sequence"/>
</dbReference>
<evidence type="ECO:0000256" key="5">
    <source>
        <dbReference type="ARBA" id="ARBA00022692"/>
    </source>
</evidence>
<dbReference type="AlphaFoldDB" id="A0A1L8RHN2"/>
<keyword evidence="7 8" id="KW-0472">Membrane</keyword>
<sequence length="194" mass="21250">MVAVAMLAAIAFVLQMISFPVIPAFSFMKVDFSDIPVMIGMFLYGPVTGITTAFVRSLVHLLATGFSPDNLVGDIASFFATTLFTMPMYYFFRHGGSQLKNKILGVGTGIISMTTFMSIANYFVITPIYLKVLGLDAMQMLGMPLMNYVLIGVVPFNLIKGGIVSAVFLVLHAKLLPWLRKKQGFIGQTKTLTK</sequence>
<feature type="transmembrane region" description="Helical" evidence="9">
    <location>
        <begin position="35"/>
        <end position="55"/>
    </location>
</feature>
<evidence type="ECO:0000256" key="7">
    <source>
        <dbReference type="ARBA" id="ARBA00023136"/>
    </source>
</evidence>
<dbReference type="PANTHER" id="PTHR38438">
    <property type="entry name" value="RIBOFLAVIN TRANSPORTER RIBU"/>
    <property type="match status" value="1"/>
</dbReference>
<proteinExistence type="inferred from homology"/>
<feature type="transmembrane region" description="Helical" evidence="9">
    <location>
        <begin position="145"/>
        <end position="171"/>
    </location>
</feature>
<dbReference type="InterPro" id="IPR024529">
    <property type="entry name" value="ECF_trnsprt_substrate-spec"/>
</dbReference>
<evidence type="ECO:0000256" key="2">
    <source>
        <dbReference type="ARBA" id="ARBA00005540"/>
    </source>
</evidence>
<keyword evidence="4 8" id="KW-1003">Cell membrane</keyword>
<evidence type="ECO:0000256" key="3">
    <source>
        <dbReference type="ARBA" id="ARBA00022448"/>
    </source>
</evidence>
<dbReference type="GO" id="GO:0005886">
    <property type="term" value="C:plasma membrane"/>
    <property type="evidence" value="ECO:0007669"/>
    <property type="project" value="UniProtKB-SubCell"/>
</dbReference>
<keyword evidence="3 8" id="KW-0813">Transport</keyword>
<feature type="transmembrane region" description="Helical" evidence="9">
    <location>
        <begin position="75"/>
        <end position="92"/>
    </location>
</feature>
<dbReference type="GO" id="GO:0032217">
    <property type="term" value="F:riboflavin transmembrane transporter activity"/>
    <property type="evidence" value="ECO:0007669"/>
    <property type="project" value="UniProtKB-UniRule"/>
</dbReference>
<reference evidence="10 11" key="1">
    <citation type="submission" date="2014-12" db="EMBL/GenBank/DDBJ databases">
        <title>Draft genome sequences of 29 type strains of Enterococci.</title>
        <authorList>
            <person name="Zhong Z."/>
            <person name="Sun Z."/>
            <person name="Liu W."/>
            <person name="Zhang W."/>
            <person name="Zhang H."/>
        </authorList>
    </citation>
    <scope>NUCLEOTIDE SEQUENCE [LARGE SCALE GENOMIC DNA]</scope>
    <source>
        <strain evidence="10 11">DSM 17029</strain>
    </source>
</reference>
<evidence type="ECO:0000256" key="6">
    <source>
        <dbReference type="ARBA" id="ARBA00022989"/>
    </source>
</evidence>
<organism evidence="10 11">
    <name type="scientific">Enterococcus canis</name>
    <dbReference type="NCBI Taxonomy" id="214095"/>
    <lineage>
        <taxon>Bacteria</taxon>
        <taxon>Bacillati</taxon>
        <taxon>Bacillota</taxon>
        <taxon>Bacilli</taxon>
        <taxon>Lactobacillales</taxon>
        <taxon>Enterococcaceae</taxon>
        <taxon>Enterococcus</taxon>
    </lineage>
</organism>
<evidence type="ECO:0000256" key="8">
    <source>
        <dbReference type="PIRNR" id="PIRNR037778"/>
    </source>
</evidence>
<evidence type="ECO:0000256" key="1">
    <source>
        <dbReference type="ARBA" id="ARBA00004651"/>
    </source>
</evidence>
<dbReference type="PANTHER" id="PTHR38438:SF1">
    <property type="entry name" value="RIBOFLAVIN TRANSPORTER RIBU"/>
    <property type="match status" value="1"/>
</dbReference>
<dbReference type="PIRSF" id="PIRSF037778">
    <property type="entry name" value="UCP037778_transp_RibU"/>
    <property type="match status" value="1"/>
</dbReference>
<evidence type="ECO:0000313" key="10">
    <source>
        <dbReference type="EMBL" id="OJG19202.1"/>
    </source>
</evidence>
<gene>
    <name evidence="10" type="ORF">RU97_GL000773</name>
</gene>
<evidence type="ECO:0000313" key="11">
    <source>
        <dbReference type="Proteomes" id="UP000181884"/>
    </source>
</evidence>
<dbReference type="EMBL" id="JXKH01000002">
    <property type="protein sequence ID" value="OJG19202.1"/>
    <property type="molecule type" value="Genomic_DNA"/>
</dbReference>
<dbReference type="Gene3D" id="1.10.1760.20">
    <property type="match status" value="1"/>
</dbReference>
<protein>
    <recommendedName>
        <fullName evidence="8">Riboflavin transporter</fullName>
    </recommendedName>
</protein>
<evidence type="ECO:0000256" key="4">
    <source>
        <dbReference type="ARBA" id="ARBA00022475"/>
    </source>
</evidence>
<dbReference type="Pfam" id="PF12822">
    <property type="entry name" value="ECF_trnsprt"/>
    <property type="match status" value="1"/>
</dbReference>
<dbReference type="STRING" id="214095.RU97_GL000773"/>
<feature type="transmembrane region" description="Helical" evidence="9">
    <location>
        <begin position="104"/>
        <end position="125"/>
    </location>
</feature>
<comment type="function">
    <text evidence="8">Probably a riboflavin-binding protein that interacts with the energy-coupling factor (ECF) ABC-transporter complex.</text>
</comment>
<keyword evidence="6 9" id="KW-1133">Transmembrane helix</keyword>
<keyword evidence="5 9" id="KW-0812">Transmembrane</keyword>
<feature type="transmembrane region" description="Helical" evidence="9">
    <location>
        <begin position="6"/>
        <end position="28"/>
    </location>
</feature>
<accession>A0A1L8RHN2</accession>
<comment type="caution">
    <text evidence="10">The sequence shown here is derived from an EMBL/GenBank/DDBJ whole genome shotgun (WGS) entry which is preliminary data.</text>
</comment>